<dbReference type="NCBIfam" id="TIGR00507">
    <property type="entry name" value="aroE"/>
    <property type="match status" value="1"/>
</dbReference>
<evidence type="ECO:0000256" key="8">
    <source>
        <dbReference type="ARBA" id="ARBA00052329"/>
    </source>
</evidence>
<dbReference type="GO" id="GO:0009423">
    <property type="term" value="P:chorismate biosynthetic process"/>
    <property type="evidence" value="ECO:0007669"/>
    <property type="project" value="UniProtKB-UniRule"/>
</dbReference>
<dbReference type="InterPro" id="IPR006151">
    <property type="entry name" value="Shikm_DH/Glu-tRNA_Rdtase"/>
</dbReference>
<evidence type="ECO:0000259" key="11">
    <source>
        <dbReference type="Pfam" id="PF01488"/>
    </source>
</evidence>
<comment type="catalytic activity">
    <reaction evidence="8">
        <text>shikimate + NAD(+) = 3-dehydroshikimate + NADH + H(+)</text>
        <dbReference type="Rhea" id="RHEA:17741"/>
        <dbReference type="ChEBI" id="CHEBI:15378"/>
        <dbReference type="ChEBI" id="CHEBI:16630"/>
        <dbReference type="ChEBI" id="CHEBI:36208"/>
        <dbReference type="ChEBI" id="CHEBI:57540"/>
        <dbReference type="ChEBI" id="CHEBI:57945"/>
    </reaction>
</comment>
<dbReference type="PANTHER" id="PTHR21089:SF1">
    <property type="entry name" value="BIFUNCTIONAL 3-DEHYDROQUINATE DEHYDRATASE_SHIKIMATE DEHYDROGENASE, CHLOROPLASTIC"/>
    <property type="match status" value="1"/>
</dbReference>
<feature type="binding site" evidence="10">
    <location>
        <begin position="28"/>
        <end position="30"/>
    </location>
    <ligand>
        <name>shikimate</name>
        <dbReference type="ChEBI" id="CHEBI:36208"/>
    </ligand>
</feature>
<evidence type="ECO:0000256" key="2">
    <source>
        <dbReference type="ARBA" id="ARBA00022605"/>
    </source>
</evidence>
<dbReference type="GO" id="GO:0004764">
    <property type="term" value="F:shikimate 3-dehydrogenase (NADP+) activity"/>
    <property type="evidence" value="ECO:0007669"/>
    <property type="project" value="UniProtKB-UniRule"/>
</dbReference>
<evidence type="ECO:0000256" key="5">
    <source>
        <dbReference type="ARBA" id="ARBA00023141"/>
    </source>
</evidence>
<dbReference type="InterPro" id="IPR013708">
    <property type="entry name" value="Shikimate_DH-bd_N"/>
</dbReference>
<evidence type="ECO:0000313" key="13">
    <source>
        <dbReference type="EMBL" id="SDE98461.1"/>
    </source>
</evidence>
<evidence type="ECO:0000256" key="6">
    <source>
        <dbReference type="ARBA" id="ARBA00049442"/>
    </source>
</evidence>
<dbReference type="InterPro" id="IPR022893">
    <property type="entry name" value="Shikimate_DH_fam"/>
</dbReference>
<dbReference type="GO" id="GO:0030266">
    <property type="term" value="F:quinate 3-dehydrogenase (NAD+) activity"/>
    <property type="evidence" value="ECO:0007669"/>
    <property type="project" value="UniProtKB-EC"/>
</dbReference>
<dbReference type="Gene3D" id="3.40.50.10860">
    <property type="entry name" value="Leucine Dehydrogenase, chain A, domain 1"/>
    <property type="match status" value="1"/>
</dbReference>
<feature type="binding site" evidence="10">
    <location>
        <position position="232"/>
    </location>
    <ligand>
        <name>NADP(+)</name>
        <dbReference type="ChEBI" id="CHEBI:58349"/>
    </ligand>
</feature>
<evidence type="ECO:0000256" key="4">
    <source>
        <dbReference type="ARBA" id="ARBA00023002"/>
    </source>
</evidence>
<evidence type="ECO:0000256" key="1">
    <source>
        <dbReference type="ARBA" id="ARBA00004871"/>
    </source>
</evidence>
<gene>
    <name evidence="10" type="primary">aroE</name>
    <name evidence="13" type="ORF">SAMN04244560_00070</name>
</gene>
<feature type="binding site" evidence="10">
    <location>
        <position position="115"/>
    </location>
    <ligand>
        <name>shikimate</name>
        <dbReference type="ChEBI" id="CHEBI:36208"/>
    </ligand>
</feature>
<evidence type="ECO:0000313" key="14">
    <source>
        <dbReference type="Proteomes" id="UP000183404"/>
    </source>
</evidence>
<feature type="binding site" evidence="10">
    <location>
        <position position="234"/>
    </location>
    <ligand>
        <name>shikimate</name>
        <dbReference type="ChEBI" id="CHEBI:36208"/>
    </ligand>
</feature>
<evidence type="ECO:0000256" key="7">
    <source>
        <dbReference type="ARBA" id="ARBA00051639"/>
    </source>
</evidence>
<feature type="binding site" evidence="10">
    <location>
        <begin position="139"/>
        <end position="143"/>
    </location>
    <ligand>
        <name>NADP(+)</name>
        <dbReference type="ChEBI" id="CHEBI:58349"/>
    </ligand>
</feature>
<dbReference type="GO" id="GO:0019632">
    <property type="term" value="P:shikimate metabolic process"/>
    <property type="evidence" value="ECO:0007669"/>
    <property type="project" value="InterPro"/>
</dbReference>
<feature type="binding site" evidence="10">
    <location>
        <position position="75"/>
    </location>
    <ligand>
        <name>shikimate</name>
        <dbReference type="ChEBI" id="CHEBI:36208"/>
    </ligand>
</feature>
<dbReference type="CDD" id="cd01065">
    <property type="entry name" value="NAD_bind_Shikimate_DH"/>
    <property type="match status" value="1"/>
</dbReference>
<dbReference type="EC" id="1.1.1.25" evidence="10"/>
<keyword evidence="2 10" id="KW-0028">Amino-acid biosynthesis</keyword>
<keyword evidence="5 10" id="KW-0057">Aromatic amino acid biosynthesis</keyword>
<feature type="active site" description="Proton acceptor" evidence="10">
    <location>
        <position position="79"/>
    </location>
</feature>
<dbReference type="NCBIfam" id="NF001319">
    <property type="entry name" value="PRK00258.3-3"/>
    <property type="match status" value="1"/>
</dbReference>
<dbReference type="Gene3D" id="3.40.50.720">
    <property type="entry name" value="NAD(P)-binding Rossmann-like Domain"/>
    <property type="match status" value="1"/>
</dbReference>
<dbReference type="GO" id="GO:0052734">
    <property type="term" value="F:shikimate 3-dehydrogenase (NAD+) activity"/>
    <property type="evidence" value="ECO:0007669"/>
    <property type="project" value="RHEA"/>
</dbReference>
<comment type="subunit">
    <text evidence="10">Homodimer.</text>
</comment>
<comment type="pathway">
    <text evidence="1 10">Metabolic intermediate biosynthesis; chorismate biosynthesis; chorismate from D-erythrose 4-phosphate and phosphoenolpyruvate: step 4/7.</text>
</comment>
<feature type="binding site" evidence="10">
    <location>
        <position position="255"/>
    </location>
    <ligand>
        <name>NADP(+)</name>
        <dbReference type="ChEBI" id="CHEBI:58349"/>
    </ligand>
</feature>
<comment type="catalytic activity">
    <reaction evidence="6 10">
        <text>shikimate + NADP(+) = 3-dehydroshikimate + NADPH + H(+)</text>
        <dbReference type="Rhea" id="RHEA:17737"/>
        <dbReference type="ChEBI" id="CHEBI:15378"/>
        <dbReference type="ChEBI" id="CHEBI:16630"/>
        <dbReference type="ChEBI" id="CHEBI:36208"/>
        <dbReference type="ChEBI" id="CHEBI:57783"/>
        <dbReference type="ChEBI" id="CHEBI:58349"/>
        <dbReference type="EC" id="1.1.1.25"/>
    </reaction>
</comment>
<dbReference type="Pfam" id="PF08501">
    <property type="entry name" value="Shikimate_dh_N"/>
    <property type="match status" value="1"/>
</dbReference>
<sequence length="292" mass="32592">MYLKGLRDMEINSSTKLYGLIGHPVEHSLSPLIHNYAFKSLNLNCVYTAFDVLPEKLEDAVKGAKALGIKGFNVTVPHKEKIIKYLDVVSEEALKIGAVNTVVNEGGILKGYNTDVYGFIDSLTEVGEKIEGRKAVVLGAGGASKAVCVALALKGIDSIIIANRSVERAKDLSEYIKREFKIQCDYCSINEVEEIPEIDMLVNTTSMGMYPNVEDSPVSERVVLKAKFVYDLIYNPFETTFLKHAKKNGIKYSNGLFMLLNQANYSFKLWTGEFFDKNLVYMHLKEGITHNL</sequence>
<dbReference type="AlphaFoldDB" id="A0A1G7HDL7"/>
<protein>
    <recommendedName>
        <fullName evidence="10">Shikimate dehydrogenase (NADP(+))</fullName>
        <shortName evidence="10">SDH</shortName>
        <ecNumber evidence="10">1.1.1.25</ecNumber>
    </recommendedName>
</protein>
<dbReference type="EMBL" id="FNBS01000001">
    <property type="protein sequence ID" value="SDE98461.1"/>
    <property type="molecule type" value="Genomic_DNA"/>
</dbReference>
<dbReference type="GO" id="GO:0050661">
    <property type="term" value="F:NADP binding"/>
    <property type="evidence" value="ECO:0007669"/>
    <property type="project" value="InterPro"/>
</dbReference>
<dbReference type="SUPFAM" id="SSF53223">
    <property type="entry name" value="Aminoacid dehydrogenase-like, N-terminal domain"/>
    <property type="match status" value="1"/>
</dbReference>
<reference evidence="13 14" key="1">
    <citation type="submission" date="2016-10" db="EMBL/GenBank/DDBJ databases">
        <authorList>
            <person name="de Groot N.N."/>
        </authorList>
    </citation>
    <scope>NUCLEOTIDE SEQUENCE [LARGE SCALE GENOMIC DNA]</scope>
    <source>
        <strain evidence="13 14">DSM 569</strain>
    </source>
</reference>
<dbReference type="Proteomes" id="UP000183404">
    <property type="component" value="Unassembled WGS sequence"/>
</dbReference>
<organism evidence="13 14">
    <name type="scientific">Thermoanaerobacter thermohydrosulfuricus</name>
    <name type="common">Clostridium thermohydrosulfuricum</name>
    <dbReference type="NCBI Taxonomy" id="1516"/>
    <lineage>
        <taxon>Bacteria</taxon>
        <taxon>Bacillati</taxon>
        <taxon>Bacillota</taxon>
        <taxon>Clostridia</taxon>
        <taxon>Thermoanaerobacterales</taxon>
        <taxon>Thermoanaerobacteraceae</taxon>
        <taxon>Thermoanaerobacter</taxon>
    </lineage>
</organism>
<comment type="similarity">
    <text evidence="10">Belongs to the shikimate dehydrogenase family.</text>
</comment>
<dbReference type="FunFam" id="3.40.50.10860:FF:000004">
    <property type="entry name" value="Quinate/shikimate dehydrogenase"/>
    <property type="match status" value="1"/>
</dbReference>
<dbReference type="HAMAP" id="MF_00222">
    <property type="entry name" value="Shikimate_DH_AroE"/>
    <property type="match status" value="1"/>
</dbReference>
<keyword evidence="4 10" id="KW-0560">Oxidoreductase</keyword>
<evidence type="ECO:0000259" key="12">
    <source>
        <dbReference type="Pfam" id="PF08501"/>
    </source>
</evidence>
<feature type="domain" description="Shikimate dehydrogenase substrate binding N-terminal" evidence="12">
    <location>
        <begin position="20"/>
        <end position="102"/>
    </location>
</feature>
<feature type="domain" description="Quinate/shikimate 5-dehydrogenase/glutamyl-tRNA reductase" evidence="11">
    <location>
        <begin position="128"/>
        <end position="206"/>
    </location>
</feature>
<comment type="pathway">
    <text evidence="9">Aromatic compound metabolism; 3,4-dihydroxybenzoate biosynthesis; 3-dehydroquinate from D-quinate (NAD(+) route).</text>
</comment>
<dbReference type="SUPFAM" id="SSF51735">
    <property type="entry name" value="NAD(P)-binding Rossmann-fold domains"/>
    <property type="match status" value="1"/>
</dbReference>
<proteinExistence type="inferred from homology"/>
<feature type="binding site" evidence="10">
    <location>
        <position position="100"/>
    </location>
    <ligand>
        <name>shikimate</name>
        <dbReference type="ChEBI" id="CHEBI:36208"/>
    </ligand>
</feature>
<keyword evidence="3 10" id="KW-0521">NADP</keyword>
<accession>A0A1G7HDL7</accession>
<dbReference type="GO" id="GO:0009073">
    <property type="term" value="P:aromatic amino acid family biosynthetic process"/>
    <property type="evidence" value="ECO:0007669"/>
    <property type="project" value="UniProtKB-KW"/>
</dbReference>
<evidence type="ECO:0000256" key="10">
    <source>
        <dbReference type="HAMAP-Rule" id="MF_00222"/>
    </source>
</evidence>
<dbReference type="UniPathway" id="UPA00053">
    <property type="reaction ID" value="UER00087"/>
</dbReference>
<evidence type="ECO:0000256" key="9">
    <source>
        <dbReference type="ARBA" id="ARBA00060613"/>
    </source>
</evidence>
<dbReference type="FunFam" id="3.40.50.720:FF:000086">
    <property type="entry name" value="Quinate/shikimate dehydrogenase"/>
    <property type="match status" value="1"/>
</dbReference>
<name>A0A1G7HDL7_THETY</name>
<feature type="binding site" evidence="10">
    <location>
        <position position="262"/>
    </location>
    <ligand>
        <name>shikimate</name>
        <dbReference type="ChEBI" id="CHEBI:36208"/>
    </ligand>
</feature>
<dbReference type="GO" id="GO:0008652">
    <property type="term" value="P:amino acid biosynthetic process"/>
    <property type="evidence" value="ECO:0007669"/>
    <property type="project" value="UniProtKB-KW"/>
</dbReference>
<comment type="caution">
    <text evidence="10">Lacks conserved residue(s) required for the propagation of feature annotation.</text>
</comment>
<dbReference type="InterPro" id="IPR036291">
    <property type="entry name" value="NAD(P)-bd_dom_sf"/>
</dbReference>
<dbReference type="InterPro" id="IPR011342">
    <property type="entry name" value="Shikimate_DH"/>
</dbReference>
<comment type="function">
    <text evidence="10">Involved in the biosynthesis of the chorismate, which leads to the biosynthesis of aromatic amino acids. Catalyzes the reversible NADPH linked reduction of 3-dehydroshikimate (DHSA) to yield shikimate (SA).</text>
</comment>
<comment type="catalytic activity">
    <reaction evidence="7">
        <text>L-quinate + NAD(+) = 3-dehydroquinate + NADH + H(+)</text>
        <dbReference type="Rhea" id="RHEA:22364"/>
        <dbReference type="ChEBI" id="CHEBI:15378"/>
        <dbReference type="ChEBI" id="CHEBI:29751"/>
        <dbReference type="ChEBI" id="CHEBI:32364"/>
        <dbReference type="ChEBI" id="CHEBI:57540"/>
        <dbReference type="ChEBI" id="CHEBI:57945"/>
        <dbReference type="EC" id="1.1.1.24"/>
    </reaction>
</comment>
<feature type="binding site" evidence="10">
    <location>
        <position position="91"/>
    </location>
    <ligand>
        <name>NADP(+)</name>
        <dbReference type="ChEBI" id="CHEBI:58349"/>
    </ligand>
</feature>
<dbReference type="InterPro" id="IPR046346">
    <property type="entry name" value="Aminoacid_DH-like_N_sf"/>
</dbReference>
<dbReference type="PANTHER" id="PTHR21089">
    <property type="entry name" value="SHIKIMATE DEHYDROGENASE"/>
    <property type="match status" value="1"/>
</dbReference>
<dbReference type="Pfam" id="PF01488">
    <property type="entry name" value="Shikimate_DH"/>
    <property type="match status" value="1"/>
</dbReference>
<evidence type="ECO:0000256" key="3">
    <source>
        <dbReference type="ARBA" id="ARBA00022857"/>
    </source>
</evidence>